<protein>
    <submittedName>
        <fullName evidence="2">Ribosomal L7Ae/L30e/S12e/Gadd45 family protein</fullName>
    </submittedName>
</protein>
<sequence length="106" mass="11607">MNDRFYATLSLSMRAKKLLYGFDTVKEGVQNGSVRLLLTASDLSAKTVKEVAYLAGKHNLPHLPLDKTMEEVAGTIGKKTGVIGMADQGFADKLMLIHNETEEPNI</sequence>
<gene>
    <name evidence="2" type="ORF">H8710_03970</name>
</gene>
<dbReference type="InterPro" id="IPR029064">
    <property type="entry name" value="Ribosomal_eL30-like_sf"/>
</dbReference>
<dbReference type="AlphaFoldDB" id="A0A926E2V9"/>
<dbReference type="Gene3D" id="3.30.1330.30">
    <property type="match status" value="1"/>
</dbReference>
<name>A0A926E2V9_9FIRM</name>
<evidence type="ECO:0000313" key="2">
    <source>
        <dbReference type="EMBL" id="MBC8559222.1"/>
    </source>
</evidence>
<dbReference type="SUPFAM" id="SSF55315">
    <property type="entry name" value="L30e-like"/>
    <property type="match status" value="1"/>
</dbReference>
<evidence type="ECO:0000313" key="3">
    <source>
        <dbReference type="Proteomes" id="UP000610760"/>
    </source>
</evidence>
<keyword evidence="3" id="KW-1185">Reference proteome</keyword>
<comment type="caution">
    <text evidence="2">The sequence shown here is derived from an EMBL/GenBank/DDBJ whole genome shotgun (WGS) entry which is preliminary data.</text>
</comment>
<dbReference type="InterPro" id="IPR004038">
    <property type="entry name" value="Ribosomal_eL8/eL30/eS12/Gad45"/>
</dbReference>
<accession>A0A926E2V9</accession>
<feature type="domain" description="Ribosomal protein eL8/eL30/eS12/Gadd45" evidence="1">
    <location>
        <begin position="5"/>
        <end position="86"/>
    </location>
</feature>
<dbReference type="RefSeq" id="WP_249294102.1">
    <property type="nucleotide sequence ID" value="NZ_JACRSV010000001.1"/>
</dbReference>
<reference evidence="2" key="1">
    <citation type="submission" date="2020-08" db="EMBL/GenBank/DDBJ databases">
        <title>Genome public.</title>
        <authorList>
            <person name="Liu C."/>
            <person name="Sun Q."/>
        </authorList>
    </citation>
    <scope>NUCLEOTIDE SEQUENCE</scope>
    <source>
        <strain evidence="2">NSJ-33</strain>
    </source>
</reference>
<evidence type="ECO:0000259" key="1">
    <source>
        <dbReference type="Pfam" id="PF01248"/>
    </source>
</evidence>
<dbReference type="Proteomes" id="UP000610760">
    <property type="component" value="Unassembled WGS sequence"/>
</dbReference>
<dbReference type="EMBL" id="JACRSV010000001">
    <property type="protein sequence ID" value="MBC8559222.1"/>
    <property type="molecule type" value="Genomic_DNA"/>
</dbReference>
<organism evidence="2 3">
    <name type="scientific">Fumia xinanensis</name>
    <dbReference type="NCBI Taxonomy" id="2763659"/>
    <lineage>
        <taxon>Bacteria</taxon>
        <taxon>Bacillati</taxon>
        <taxon>Bacillota</taxon>
        <taxon>Clostridia</taxon>
        <taxon>Eubacteriales</taxon>
        <taxon>Oscillospiraceae</taxon>
        <taxon>Fumia</taxon>
    </lineage>
</organism>
<dbReference type="Pfam" id="PF01248">
    <property type="entry name" value="Ribosomal_L7Ae"/>
    <property type="match status" value="1"/>
</dbReference>
<proteinExistence type="predicted"/>